<feature type="non-terminal residue" evidence="5">
    <location>
        <position position="1"/>
    </location>
</feature>
<organism evidence="5 6">
    <name type="scientific">Tuber magnatum</name>
    <name type="common">white Piedmont truffle</name>
    <dbReference type="NCBI Taxonomy" id="42249"/>
    <lineage>
        <taxon>Eukaryota</taxon>
        <taxon>Fungi</taxon>
        <taxon>Dikarya</taxon>
        <taxon>Ascomycota</taxon>
        <taxon>Pezizomycotina</taxon>
        <taxon>Pezizomycetes</taxon>
        <taxon>Pezizales</taxon>
        <taxon>Tuberaceae</taxon>
        <taxon>Tuber</taxon>
    </lineage>
</organism>
<dbReference type="OrthoDB" id="439808at2759"/>
<reference evidence="5 6" key="1">
    <citation type="submission" date="2018-03" db="EMBL/GenBank/DDBJ databases">
        <title>Genomes of Pezizomycetes fungi and the evolution of truffles.</title>
        <authorList>
            <person name="Murat C."/>
            <person name="Payen T."/>
            <person name="Noel B."/>
            <person name="Kuo A."/>
            <person name="Martin F.M."/>
        </authorList>
    </citation>
    <scope>NUCLEOTIDE SEQUENCE [LARGE SCALE GENOMIC DNA]</scope>
    <source>
        <strain evidence="5">091103-1</strain>
    </source>
</reference>
<dbReference type="GO" id="GO:0003723">
    <property type="term" value="F:RNA binding"/>
    <property type="evidence" value="ECO:0007669"/>
    <property type="project" value="UniProtKB-UniRule"/>
</dbReference>
<feature type="region of interest" description="Disordered" evidence="3">
    <location>
        <begin position="169"/>
        <end position="239"/>
    </location>
</feature>
<dbReference type="InterPro" id="IPR052462">
    <property type="entry name" value="SLIRP/GR-RBP-like"/>
</dbReference>
<proteinExistence type="predicted"/>
<dbReference type="PROSITE" id="PS50102">
    <property type="entry name" value="RRM"/>
    <property type="match status" value="2"/>
</dbReference>
<dbReference type="SUPFAM" id="SSF54928">
    <property type="entry name" value="RNA-binding domain, RBD"/>
    <property type="match status" value="2"/>
</dbReference>
<dbReference type="InterPro" id="IPR012677">
    <property type="entry name" value="Nucleotide-bd_a/b_plait_sf"/>
</dbReference>
<evidence type="ECO:0000256" key="3">
    <source>
        <dbReference type="SAM" id="MobiDB-lite"/>
    </source>
</evidence>
<dbReference type="AlphaFoldDB" id="A0A317SR57"/>
<evidence type="ECO:0000313" key="5">
    <source>
        <dbReference type="EMBL" id="PWW76913.1"/>
    </source>
</evidence>
<dbReference type="EMBL" id="PYWC01000029">
    <property type="protein sequence ID" value="PWW76913.1"/>
    <property type="molecule type" value="Genomic_DNA"/>
</dbReference>
<dbReference type="InterPro" id="IPR035979">
    <property type="entry name" value="RBD_domain_sf"/>
</dbReference>
<dbReference type="PANTHER" id="PTHR48027">
    <property type="entry name" value="HETEROGENEOUS NUCLEAR RIBONUCLEOPROTEIN 87F-RELATED"/>
    <property type="match status" value="1"/>
</dbReference>
<dbReference type="Proteomes" id="UP000246991">
    <property type="component" value="Unassembled WGS sequence"/>
</dbReference>
<evidence type="ECO:0000256" key="2">
    <source>
        <dbReference type="PROSITE-ProRule" id="PRU00176"/>
    </source>
</evidence>
<feature type="domain" description="RRM" evidence="4">
    <location>
        <begin position="1"/>
        <end position="78"/>
    </location>
</feature>
<keyword evidence="6" id="KW-1185">Reference proteome</keyword>
<feature type="compositionally biased region" description="Polar residues" evidence="3">
    <location>
        <begin position="174"/>
        <end position="183"/>
    </location>
</feature>
<dbReference type="SMART" id="SM00360">
    <property type="entry name" value="RRM"/>
    <property type="match status" value="2"/>
</dbReference>
<feature type="compositionally biased region" description="Basic and acidic residues" evidence="3">
    <location>
        <begin position="81"/>
        <end position="97"/>
    </location>
</feature>
<dbReference type="Gene3D" id="3.30.70.330">
    <property type="match status" value="2"/>
</dbReference>
<feature type="domain" description="RRM" evidence="4">
    <location>
        <begin position="100"/>
        <end position="178"/>
    </location>
</feature>
<sequence length="239" mass="25836">NLFVGALSWNVDEDWLRSEFEQFGEIAAVRVVYDRESGRSKGFGYVEYTTHGAAKKALKEMKGKDLDGRTINVDFSTPRPENPRQDRSKSYGDKQSPESDTVFVANLSFEADEQIVQTEFEGFGNIVGLRIPTDAASGQPKGFCYIQYDSVDSARKAVEEMNGALVSGRAIRTDFSTPRDPSTSGGGRGRGRGGRGGFSDRGGGRGGSGGGRGRGGRGGFQSQNRGGFGDFQGKKQKFE</sequence>
<dbReference type="InterPro" id="IPR000504">
    <property type="entry name" value="RRM_dom"/>
</dbReference>
<feature type="compositionally biased region" description="Gly residues" evidence="3">
    <location>
        <begin position="184"/>
        <end position="219"/>
    </location>
</feature>
<accession>A0A317SR57</accession>
<evidence type="ECO:0000259" key="4">
    <source>
        <dbReference type="PROSITE" id="PS50102"/>
    </source>
</evidence>
<feature type="region of interest" description="Disordered" evidence="3">
    <location>
        <begin position="69"/>
        <end position="98"/>
    </location>
</feature>
<protein>
    <recommendedName>
        <fullName evidence="4">RRM domain-containing protein</fullName>
    </recommendedName>
</protein>
<dbReference type="Pfam" id="PF00076">
    <property type="entry name" value="RRM_1"/>
    <property type="match status" value="2"/>
</dbReference>
<evidence type="ECO:0000313" key="6">
    <source>
        <dbReference type="Proteomes" id="UP000246991"/>
    </source>
</evidence>
<name>A0A317SR57_9PEZI</name>
<evidence type="ECO:0000256" key="1">
    <source>
        <dbReference type="ARBA" id="ARBA00022884"/>
    </source>
</evidence>
<keyword evidence="1 2" id="KW-0694">RNA-binding</keyword>
<dbReference type="STRING" id="42249.A0A317SR57"/>
<gene>
    <name evidence="5" type="ORF">C7212DRAFT_190055</name>
</gene>
<comment type="caution">
    <text evidence="5">The sequence shown here is derived from an EMBL/GenBank/DDBJ whole genome shotgun (WGS) entry which is preliminary data.</text>
</comment>